<accession>A0ACC3SEM7</accession>
<evidence type="ECO:0000313" key="1">
    <source>
        <dbReference type="EMBL" id="KAK8209193.1"/>
    </source>
</evidence>
<organism evidence="1 2">
    <name type="scientific">Zalaria obscura</name>
    <dbReference type="NCBI Taxonomy" id="2024903"/>
    <lineage>
        <taxon>Eukaryota</taxon>
        <taxon>Fungi</taxon>
        <taxon>Dikarya</taxon>
        <taxon>Ascomycota</taxon>
        <taxon>Pezizomycotina</taxon>
        <taxon>Dothideomycetes</taxon>
        <taxon>Dothideomycetidae</taxon>
        <taxon>Dothideales</taxon>
        <taxon>Zalariaceae</taxon>
        <taxon>Zalaria</taxon>
    </lineage>
</organism>
<comment type="caution">
    <text evidence="1">The sequence shown here is derived from an EMBL/GenBank/DDBJ whole genome shotgun (WGS) entry which is preliminary data.</text>
</comment>
<reference evidence="1" key="1">
    <citation type="submission" date="2024-02" db="EMBL/GenBank/DDBJ databases">
        <title>Metagenome Assembled Genome of Zalaria obscura JY119.</title>
        <authorList>
            <person name="Vighnesh L."/>
            <person name="Jagadeeshwari U."/>
            <person name="Venkata Ramana C."/>
            <person name="Sasikala C."/>
        </authorList>
    </citation>
    <scope>NUCLEOTIDE SEQUENCE</scope>
    <source>
        <strain evidence="1">JY119</strain>
    </source>
</reference>
<protein>
    <submittedName>
        <fullName evidence="1">Uncharacterized protein</fullName>
    </submittedName>
</protein>
<proteinExistence type="predicted"/>
<dbReference type="Proteomes" id="UP001320706">
    <property type="component" value="Unassembled WGS sequence"/>
</dbReference>
<gene>
    <name evidence="1" type="ORF">M8818_003888</name>
</gene>
<dbReference type="EMBL" id="JAMKPW020000017">
    <property type="protein sequence ID" value="KAK8209193.1"/>
    <property type="molecule type" value="Genomic_DNA"/>
</dbReference>
<sequence length="224" mass="24380">MNIPTNEADDIPASQIATDTDSTASNPVVDQHANMVPGRGPPIISSPNKATLLKVEDDHQSSQSAEPHTVPHHELASQSSTGEDRLEILSTILHKVTAQLSDQAVPMTELEPKHRKQTDQRTQLVELPGDLPGNLVSPSTATKNASDPVPEYGPHESLRRARYSRIAGAVNGSRPGSIYFYAQEPENLVEQARVFSRQARNQSMLADPGYPFNIGLPLWKPGVE</sequence>
<evidence type="ECO:0000313" key="2">
    <source>
        <dbReference type="Proteomes" id="UP001320706"/>
    </source>
</evidence>
<name>A0ACC3SEM7_9PEZI</name>
<keyword evidence="2" id="KW-1185">Reference proteome</keyword>